<reference evidence="5" key="1">
    <citation type="submission" date="2019-07" db="EMBL/GenBank/DDBJ databases">
        <title>Arthrobacter KR32 sp. nov., isolated from mountain cheese made of cows milk.</title>
        <authorList>
            <person name="Flegler A."/>
        </authorList>
    </citation>
    <scope>NUCLEOTIDE SEQUENCE [LARGE SCALE GENOMIC DNA]</scope>
    <source>
        <strain evidence="5">KR32</strain>
    </source>
</reference>
<feature type="compositionally biased region" description="Low complexity" evidence="1">
    <location>
        <begin position="100"/>
        <end position="121"/>
    </location>
</feature>
<feature type="compositionally biased region" description="Low complexity" evidence="1">
    <location>
        <begin position="80"/>
        <end position="90"/>
    </location>
</feature>
<feature type="domain" description="DUF7847" evidence="3">
    <location>
        <begin position="178"/>
        <end position="447"/>
    </location>
</feature>
<dbReference type="EMBL" id="VJXX01000001">
    <property type="protein sequence ID" value="MPY09546.1"/>
    <property type="molecule type" value="Genomic_DNA"/>
</dbReference>
<dbReference type="OrthoDB" id="121140at2"/>
<dbReference type="Pfam" id="PF25231">
    <property type="entry name" value="DUF7847"/>
    <property type="match status" value="1"/>
</dbReference>
<protein>
    <recommendedName>
        <fullName evidence="3">DUF7847 domain-containing protein</fullName>
    </recommendedName>
</protein>
<feature type="transmembrane region" description="Helical" evidence="2">
    <location>
        <begin position="376"/>
        <end position="409"/>
    </location>
</feature>
<feature type="transmembrane region" description="Helical" evidence="2">
    <location>
        <begin position="193"/>
        <end position="215"/>
    </location>
</feature>
<feature type="compositionally biased region" description="Low complexity" evidence="1">
    <location>
        <begin position="26"/>
        <end position="36"/>
    </location>
</feature>
<gene>
    <name evidence="4" type="ORF">FNH21_02215</name>
</gene>
<dbReference type="RefSeq" id="WP_152811998.1">
    <property type="nucleotide sequence ID" value="NZ_VJXX01000001.1"/>
</dbReference>
<feature type="region of interest" description="Disordered" evidence="1">
    <location>
        <begin position="1"/>
        <end position="163"/>
    </location>
</feature>
<dbReference type="InterPro" id="IPR057169">
    <property type="entry name" value="DUF7847"/>
</dbReference>
<evidence type="ECO:0000313" key="5">
    <source>
        <dbReference type="Proteomes" id="UP000326464"/>
    </source>
</evidence>
<keyword evidence="2" id="KW-0472">Membrane</keyword>
<comment type="caution">
    <text evidence="4">The sequence shown here is derived from an EMBL/GenBank/DDBJ whole genome shotgun (WGS) entry which is preliminary data.</text>
</comment>
<proteinExistence type="predicted"/>
<keyword evidence="5" id="KW-1185">Reference proteome</keyword>
<feature type="transmembrane region" description="Helical" evidence="2">
    <location>
        <begin position="235"/>
        <end position="268"/>
    </location>
</feature>
<accession>A0A7X1NMK9</accession>
<evidence type="ECO:0000259" key="3">
    <source>
        <dbReference type="Pfam" id="PF25231"/>
    </source>
</evidence>
<keyword evidence="2" id="KW-1133">Transmembrane helix</keyword>
<feature type="transmembrane region" description="Helical" evidence="2">
    <location>
        <begin position="429"/>
        <end position="455"/>
    </location>
</feature>
<evidence type="ECO:0000313" key="4">
    <source>
        <dbReference type="EMBL" id="MPY09546.1"/>
    </source>
</evidence>
<feature type="compositionally biased region" description="Low complexity" evidence="1">
    <location>
        <begin position="44"/>
        <end position="62"/>
    </location>
</feature>
<name>A0A7X1NMK9_9MICC</name>
<evidence type="ECO:0000256" key="1">
    <source>
        <dbReference type="SAM" id="MobiDB-lite"/>
    </source>
</evidence>
<keyword evidence="2" id="KW-0812">Transmembrane</keyword>
<dbReference type="Proteomes" id="UP000326464">
    <property type="component" value="Unassembled WGS sequence"/>
</dbReference>
<sequence>MSDQVDGRQDDGGDPGRAEHRRDTGAPDPAARPAGGSFDPPASPWHSPGGPSPSPTQAAGPSYRPDTENHGPYGEALTNPGPYGQAPAGQGSYGQAPTNQGPYGPAPAGQGSYGQQGAWSGTSAPGPISSPSRGWGNQYPAPGPGQGGGPYGGPAYHSGQYQAPPKPGVIPLRPLGLGEILDGAFQACRKNPVATFGIAILLQAVVALVTVLLLGNLFSSIEVLDQPNPSTDTIIGAVAGLGVFASIAGVVSGVALLVLQGILVIPIARAVINQKTTFGQAWRLARSRLLPLLGFGLLSFAAGLAGLLLLVGISVLAIAGLEEYSPLVIVPLVLGAVAVLIWVSIKLVVAPAALMLEGTGPWTSIRRSWRLTRGNWWRTFGIVILTSIIVSIIASVISTPLTFAVSLFFGFSASSSATPDALDSLPVLAATQAITALFTAIGYAFQAGVTSLLYVDLRIRREGFDVVLMREHEQAGIAPSDALPGGTTAFGHQPGGRS</sequence>
<evidence type="ECO:0000256" key="2">
    <source>
        <dbReference type="SAM" id="Phobius"/>
    </source>
</evidence>
<feature type="transmembrane region" description="Helical" evidence="2">
    <location>
        <begin position="327"/>
        <end position="356"/>
    </location>
</feature>
<dbReference type="AlphaFoldDB" id="A0A7X1NMK9"/>
<feature type="transmembrane region" description="Helical" evidence="2">
    <location>
        <begin position="289"/>
        <end position="321"/>
    </location>
</feature>
<organism evidence="4 5">
    <name type="scientific">Arthrobacter bussei</name>
    <dbReference type="NCBI Taxonomy" id="2594179"/>
    <lineage>
        <taxon>Bacteria</taxon>
        <taxon>Bacillati</taxon>
        <taxon>Actinomycetota</taxon>
        <taxon>Actinomycetes</taxon>
        <taxon>Micrococcales</taxon>
        <taxon>Micrococcaceae</taxon>
        <taxon>Arthrobacter</taxon>
    </lineage>
</organism>
<feature type="compositionally biased region" description="Basic and acidic residues" evidence="1">
    <location>
        <begin position="1"/>
        <end position="25"/>
    </location>
</feature>